<keyword evidence="1" id="KW-0227">DNA damage</keyword>
<feature type="domain" description="DNA helicase Pif1-like DEAD-box helicase" evidence="3">
    <location>
        <begin position="1723"/>
        <end position="1844"/>
    </location>
</feature>
<dbReference type="EMBL" id="CAJOBB010001168">
    <property type="protein sequence ID" value="CAF3819307.1"/>
    <property type="molecule type" value="Genomic_DNA"/>
</dbReference>
<dbReference type="Proteomes" id="UP000663868">
    <property type="component" value="Unassembled WGS sequence"/>
</dbReference>
<keyword evidence="1" id="KW-0067">ATP-binding</keyword>
<dbReference type="PANTHER" id="PTHR47642">
    <property type="entry name" value="ATP-DEPENDENT DNA HELICASE"/>
    <property type="match status" value="1"/>
</dbReference>
<dbReference type="Gene3D" id="3.40.50.300">
    <property type="entry name" value="P-loop containing nucleotide triphosphate hydrolases"/>
    <property type="match status" value="2"/>
</dbReference>
<dbReference type="PANTHER" id="PTHR47642:SF5">
    <property type="entry name" value="ATP-DEPENDENT DNA HELICASE"/>
    <property type="match status" value="1"/>
</dbReference>
<gene>
    <name evidence="4" type="ORF">KXQ929_LOCUS18130</name>
</gene>
<dbReference type="InterPro" id="IPR051055">
    <property type="entry name" value="PIF1_helicase"/>
</dbReference>
<sequence>MVIWLDHDLTPVCMKNNVQNEAFKERLIYYLEDIIKEDLDLFRESNDTGLNESDVREINTTNLLAACRLTPKPSTKNFDQIFREDADELAEQNNKHRHTRTCYKYGEKCRSHMPRELIAKSEINSVTGTISMKRNHKWINNYNEWIISACRSNMDIKFVWSGCDAKALSYYITDYITKSNVSFHDNLALLVKVRKDFDEKRSNPPDNNNIHERSRRLLLKMHNTLASQQELSGVQVASYILDFPDYYTNHEFQKICLIAIEYYLEKCLHDAKNHQNKEHMIDDNHAETPVDNFQDNDYHNMNEQFLIEPSDHNKMVLINTRIDYELRSNKLENYCLYDYISWFKKKIIDKNDQMFLAQTKEQIVSASRGRPANDRYKFLPQHPQYSSHILMKWTKPRIPVLIGPMIPRRERVDTRERYCRAILTLFVPWRSISDLCNINQTWEEAFNTKQNLITPDMRRIIENIQLLHECKKDRNEHLLQLIQESNSGDIDGQVVLQQETDDNNNDDYFMNEDDVDQNDILNLIADIDDTAHESTFPSTIMKPEIAYFNDLLASVTNAHRFPYLNEFNDFHGDQLTLYGNNNHKDHLILSTPQMLKQNKKWQLDLQTERQKVREITIHGSEINDFNENSSVDKTVMTVIRSDSLMDVNSCSENQDSNIESVTTIVAPIIAREQIIKDFTLNEDQTRAFLIITSHLDQDSFLKTGIDTIQKQLLMFVPGPGGTGKSQLIGALSQYFLLTKRSHKLRKLAPTAIAATNIDGMTIHSFLKQPRKTSKKKQTSTSIDDSIRNEWRHIEYIFIDEISMVGLRLFARFHELLTIAKSSDPSVPFGGINIVLFGDFIQYSPVLDKALFTDVFVEVESSLTSSVSEKQQPFSEHQIQCQVGRALFLQFDVVVKLTIQMRVEDKDYSDALDRMRLGECKLQDYDLFRSLVVGRQDGVHSLSNGSWSNAPILVYRNEIRTELNNRAVINKCRELNYPLVVCLAQDRVKSKKIDDKNLQQLRRFLLSLPDNKTESLPGYLPLVPGMPIILTDNIATELGLSNGTQGIFHQIVYEESDSNVLYSDAKFPKGMDISDIPSCLPPACLPTPNPSLPNFWSRFCADVTQLVESGNVHKHSDTCYKYCKAMEKKVCRLIMPRKLVSVLAIDPETGHISMRRSHPWINNFNEYIISACRSNMDIKFIWTGSDAKALVYYITDYITKTSLSFHDTFSLIQKSITSFKNVSDQTETESAIERSRKLVLRCYNTLASQQELSGVQVASYLMNWGDHYTTHKFQGLYLIQTEIFLQTELNELRIKQNLELASRDVIDDDNVFDDENTVDEDDNEENFQIQATENKNNFVLVNTRVDYQHRSDTLSKICLYDFVSTFYKRKMNAADAKYLSKSSTTENQQEIRKGRPPNQRFPFQEQHPQATTYLLTKYSESHIPILYGPQIPRHDREDTKERYSRALLTLFVPWRSVSDLCDVNKNWEDALKSRQHHISAHSWNIIENIQLLHECKKDRDEHLLQVITQAQPENDTIDPELVITSRNMRDEYDDASDNEDLLELLGNLNEYTTTALNSTKKTTENIYIQETIEAVEKVGRFTHRHTYSQLLANESSRDHLQQIVPFVSATPNHVRLNTKWQEQLKTEKERVRRSLITGNYDKTDDTLDYDSIQDALVTMVNSNNYNINTSDNYTPILPVASVTTASYSTQQSIIKEYTLNREQQAAFMIITSHLDGDKERHKGTNNGQLIMCIPGCGGTGKSQVIRAVTKYFVITKRIQVMRKLAPTGIAAAEIGGMTIHSFLGEQRNSGKPRTIKPGDTKLEKQWKLIEYLLIDEMSMVGLTLLGKLNRILFAAKHADPEIPFGWHKRHIFW</sequence>
<dbReference type="GO" id="GO:0016787">
    <property type="term" value="F:hydrolase activity"/>
    <property type="evidence" value="ECO:0007669"/>
    <property type="project" value="UniProtKB-KW"/>
</dbReference>
<dbReference type="InterPro" id="IPR010285">
    <property type="entry name" value="DNA_helicase_pif1-like_DEAD"/>
</dbReference>
<comment type="similarity">
    <text evidence="1">Belongs to the helicase family.</text>
</comment>
<dbReference type="GO" id="GO:0006281">
    <property type="term" value="P:DNA repair"/>
    <property type="evidence" value="ECO:0007669"/>
    <property type="project" value="UniProtKB-KW"/>
</dbReference>
<dbReference type="GO" id="GO:0043139">
    <property type="term" value="F:5'-3' DNA helicase activity"/>
    <property type="evidence" value="ECO:0007669"/>
    <property type="project" value="UniProtKB-EC"/>
</dbReference>
<name>A0A819CWS7_9BILA</name>
<keyword evidence="1" id="KW-0378">Hydrolase</keyword>
<keyword evidence="1" id="KW-0347">Helicase</keyword>
<keyword evidence="1" id="KW-0234">DNA repair</keyword>
<keyword evidence="1" id="KW-0233">DNA recombination</keyword>
<dbReference type="InterPro" id="IPR027417">
    <property type="entry name" value="P-loop_NTPase"/>
</dbReference>
<reference evidence="4" key="1">
    <citation type="submission" date="2021-02" db="EMBL/GenBank/DDBJ databases">
        <authorList>
            <person name="Nowell W R."/>
        </authorList>
    </citation>
    <scope>NUCLEOTIDE SEQUENCE</scope>
</reference>
<proteinExistence type="inferred from homology"/>
<evidence type="ECO:0000256" key="1">
    <source>
        <dbReference type="RuleBase" id="RU363044"/>
    </source>
</evidence>
<comment type="cofactor">
    <cofactor evidence="1">
        <name>Mg(2+)</name>
        <dbReference type="ChEBI" id="CHEBI:18420"/>
    </cofactor>
</comment>
<dbReference type="EC" id="5.6.2.3" evidence="1"/>
<feature type="region of interest" description="Disordered" evidence="2">
    <location>
        <begin position="1379"/>
        <end position="1402"/>
    </location>
</feature>
<evidence type="ECO:0000313" key="4">
    <source>
        <dbReference type="EMBL" id="CAF3819307.1"/>
    </source>
</evidence>
<keyword evidence="1" id="KW-0547">Nucleotide-binding</keyword>
<dbReference type="GO" id="GO:0006310">
    <property type="term" value="P:DNA recombination"/>
    <property type="evidence" value="ECO:0007669"/>
    <property type="project" value="UniProtKB-KW"/>
</dbReference>
<dbReference type="GO" id="GO:0000723">
    <property type="term" value="P:telomere maintenance"/>
    <property type="evidence" value="ECO:0007669"/>
    <property type="project" value="InterPro"/>
</dbReference>
<dbReference type="Pfam" id="PF05970">
    <property type="entry name" value="PIF1"/>
    <property type="match status" value="2"/>
</dbReference>
<evidence type="ECO:0000313" key="5">
    <source>
        <dbReference type="Proteomes" id="UP000663868"/>
    </source>
</evidence>
<evidence type="ECO:0000256" key="2">
    <source>
        <dbReference type="SAM" id="MobiDB-lite"/>
    </source>
</evidence>
<evidence type="ECO:0000259" key="3">
    <source>
        <dbReference type="Pfam" id="PF05970"/>
    </source>
</evidence>
<feature type="domain" description="DNA helicase Pif1-like DEAD-box helicase" evidence="3">
    <location>
        <begin position="706"/>
        <end position="855"/>
    </location>
</feature>
<organism evidence="4 5">
    <name type="scientific">Adineta steineri</name>
    <dbReference type="NCBI Taxonomy" id="433720"/>
    <lineage>
        <taxon>Eukaryota</taxon>
        <taxon>Metazoa</taxon>
        <taxon>Spiralia</taxon>
        <taxon>Gnathifera</taxon>
        <taxon>Rotifera</taxon>
        <taxon>Eurotatoria</taxon>
        <taxon>Bdelloidea</taxon>
        <taxon>Adinetida</taxon>
        <taxon>Adinetidae</taxon>
        <taxon>Adineta</taxon>
    </lineage>
</organism>
<dbReference type="SUPFAM" id="SSF52540">
    <property type="entry name" value="P-loop containing nucleoside triphosphate hydrolases"/>
    <property type="match status" value="3"/>
</dbReference>
<accession>A0A819CWS7</accession>
<comment type="catalytic activity">
    <reaction evidence="1">
        <text>ATP + H2O = ADP + phosphate + H(+)</text>
        <dbReference type="Rhea" id="RHEA:13065"/>
        <dbReference type="ChEBI" id="CHEBI:15377"/>
        <dbReference type="ChEBI" id="CHEBI:15378"/>
        <dbReference type="ChEBI" id="CHEBI:30616"/>
        <dbReference type="ChEBI" id="CHEBI:43474"/>
        <dbReference type="ChEBI" id="CHEBI:456216"/>
        <dbReference type="EC" id="5.6.2.3"/>
    </reaction>
</comment>
<dbReference type="GO" id="GO:0005524">
    <property type="term" value="F:ATP binding"/>
    <property type="evidence" value="ECO:0007669"/>
    <property type="project" value="UniProtKB-KW"/>
</dbReference>
<comment type="caution">
    <text evidence="4">The sequence shown here is derived from an EMBL/GenBank/DDBJ whole genome shotgun (WGS) entry which is preliminary data.</text>
</comment>
<protein>
    <recommendedName>
        <fullName evidence="1">ATP-dependent DNA helicase</fullName>
        <ecNumber evidence="1">5.6.2.3</ecNumber>
    </recommendedName>
</protein>